<dbReference type="InterPro" id="IPR001680">
    <property type="entry name" value="WD40_rpt"/>
</dbReference>
<sequence length="459" mass="50638">MAPETLTEYERRRMENIRRNGEVMASLKLRRIASDLSSSSAQQSMATTKKRPCPSPTPRSPVVLRRSLRTRGLPPNRSPSPSSDPPSPPPNPASAARERIGPFPTADTLVRGSGSADRGLIDAILGASKASESDHVKGRGSGFDPRRSMALREEKVRKVLRERILAVRFLPFGDRTVIAAGNKLGHLGFWDVDYSGGDGDGDGVFVYFPHRAPISGISVHLDSPTKIFTSCYDGFICLMDADSETFNMIYSCGYSIYSLCQAPHDNTSLYFGERGELKLFDLRVGKVSGSWDLHEQRINTIDFHPENVNLFATSSTDGTACIWDLRRSKENKLECLKTVQHNRAVHSAHFSPSGSCLATTRYAISCICFKKTLIDVMVSMQKTILISICRAIWGWDDSYLYLGNMRRAVDVISVADRTTTTLESEHVTSIPCRFAAHPYNVGSLACATAGGKVFLWTKS</sequence>
<dbReference type="PANTHER" id="PTHR14773:SF0">
    <property type="entry name" value="WD REPEAT-CONTAINING PROTEIN 76"/>
    <property type="match status" value="1"/>
</dbReference>
<dbReference type="InterPro" id="IPR036322">
    <property type="entry name" value="WD40_repeat_dom_sf"/>
</dbReference>
<name>A0A6P5EC64_ANACO</name>
<evidence type="ECO:0000313" key="6">
    <source>
        <dbReference type="Proteomes" id="UP000515123"/>
    </source>
</evidence>
<dbReference type="RefSeq" id="XP_020080954.1">
    <property type="nucleotide sequence ID" value="XM_020225365.1"/>
</dbReference>
<evidence type="ECO:0000256" key="5">
    <source>
        <dbReference type="SAM" id="MobiDB-lite"/>
    </source>
</evidence>
<feature type="repeat" description="WD" evidence="4">
    <location>
        <begin position="291"/>
        <end position="333"/>
    </location>
</feature>
<dbReference type="Gene3D" id="2.130.10.10">
    <property type="entry name" value="YVTN repeat-like/Quinoprotein amine dehydrogenase"/>
    <property type="match status" value="1"/>
</dbReference>
<dbReference type="SMART" id="SM00320">
    <property type="entry name" value="WD40"/>
    <property type="match status" value="4"/>
</dbReference>
<organism evidence="6 7">
    <name type="scientific">Ananas comosus</name>
    <name type="common">Pineapple</name>
    <name type="synonym">Ananas ananas</name>
    <dbReference type="NCBI Taxonomy" id="4615"/>
    <lineage>
        <taxon>Eukaryota</taxon>
        <taxon>Viridiplantae</taxon>
        <taxon>Streptophyta</taxon>
        <taxon>Embryophyta</taxon>
        <taxon>Tracheophyta</taxon>
        <taxon>Spermatophyta</taxon>
        <taxon>Magnoliopsida</taxon>
        <taxon>Liliopsida</taxon>
        <taxon>Poales</taxon>
        <taxon>Bromeliaceae</taxon>
        <taxon>Bromelioideae</taxon>
        <taxon>Ananas</taxon>
    </lineage>
</organism>
<dbReference type="GO" id="GO:0005634">
    <property type="term" value="C:nucleus"/>
    <property type="evidence" value="ECO:0007669"/>
    <property type="project" value="TreeGrafter"/>
</dbReference>
<dbReference type="InterPro" id="IPR050853">
    <property type="entry name" value="WD_repeat_DNA-damage-binding"/>
</dbReference>
<dbReference type="PROSITE" id="PS50294">
    <property type="entry name" value="WD_REPEATS_REGION"/>
    <property type="match status" value="1"/>
</dbReference>
<dbReference type="Pfam" id="PF00400">
    <property type="entry name" value="WD40"/>
    <property type="match status" value="1"/>
</dbReference>
<protein>
    <submittedName>
        <fullName evidence="7">WD repeat-containing protein 76-like</fullName>
    </submittedName>
</protein>
<evidence type="ECO:0000256" key="4">
    <source>
        <dbReference type="PROSITE-ProRule" id="PRU00221"/>
    </source>
</evidence>
<reference evidence="6" key="1">
    <citation type="journal article" date="2015" name="Nat. Genet.">
        <title>The pineapple genome and the evolution of CAM photosynthesis.</title>
        <authorList>
            <person name="Ming R."/>
            <person name="VanBuren R."/>
            <person name="Wai C.M."/>
            <person name="Tang H."/>
            <person name="Schatz M.C."/>
            <person name="Bowers J.E."/>
            <person name="Lyons E."/>
            <person name="Wang M.L."/>
            <person name="Chen J."/>
            <person name="Biggers E."/>
            <person name="Zhang J."/>
            <person name="Huang L."/>
            <person name="Zhang L."/>
            <person name="Miao W."/>
            <person name="Zhang J."/>
            <person name="Ye Z."/>
            <person name="Miao C."/>
            <person name="Lin Z."/>
            <person name="Wang H."/>
            <person name="Zhou H."/>
            <person name="Yim W.C."/>
            <person name="Priest H.D."/>
            <person name="Zheng C."/>
            <person name="Woodhouse M."/>
            <person name="Edger P.P."/>
            <person name="Guyot R."/>
            <person name="Guo H.B."/>
            <person name="Guo H."/>
            <person name="Zheng G."/>
            <person name="Singh R."/>
            <person name="Sharma A."/>
            <person name="Min X."/>
            <person name="Zheng Y."/>
            <person name="Lee H."/>
            <person name="Gurtowski J."/>
            <person name="Sedlazeck F.J."/>
            <person name="Harkess A."/>
            <person name="McKain M.R."/>
            <person name="Liao Z."/>
            <person name="Fang J."/>
            <person name="Liu J."/>
            <person name="Zhang X."/>
            <person name="Zhang Q."/>
            <person name="Hu W."/>
            <person name="Qin Y."/>
            <person name="Wang K."/>
            <person name="Chen L.Y."/>
            <person name="Shirley N."/>
            <person name="Lin Y.R."/>
            <person name="Liu L.Y."/>
            <person name="Hernandez A.G."/>
            <person name="Wright C.L."/>
            <person name="Bulone V."/>
            <person name="Tuskan G.A."/>
            <person name="Heath K."/>
            <person name="Zee F."/>
            <person name="Moore P.H."/>
            <person name="Sunkar R."/>
            <person name="Leebens-Mack J.H."/>
            <person name="Mockler T."/>
            <person name="Bennetzen J.L."/>
            <person name="Freeling M."/>
            <person name="Sankoff D."/>
            <person name="Paterson A.H."/>
            <person name="Zhu X."/>
            <person name="Yang X."/>
            <person name="Smith J.A."/>
            <person name="Cushman J.C."/>
            <person name="Paull R.E."/>
            <person name="Yu Q."/>
        </authorList>
    </citation>
    <scope>NUCLEOTIDE SEQUENCE [LARGE SCALE GENOMIC DNA]</scope>
    <source>
        <strain evidence="6">cv. F153</strain>
    </source>
</reference>
<evidence type="ECO:0000313" key="7">
    <source>
        <dbReference type="RefSeq" id="XP_020080954.1"/>
    </source>
</evidence>
<dbReference type="PANTHER" id="PTHR14773">
    <property type="entry name" value="WD REPEAT-CONTAINING PROTEIN 76"/>
    <property type="match status" value="1"/>
</dbReference>
<dbReference type="GeneID" id="109704605"/>
<evidence type="ECO:0000256" key="2">
    <source>
        <dbReference type="ARBA" id="ARBA00022574"/>
    </source>
</evidence>
<accession>A0A6P5EC64</accession>
<gene>
    <name evidence="7" type="primary">LOC109704605</name>
</gene>
<evidence type="ECO:0000256" key="3">
    <source>
        <dbReference type="ARBA" id="ARBA00022737"/>
    </source>
</evidence>
<keyword evidence="3" id="KW-0677">Repeat</keyword>
<dbReference type="GO" id="GO:2000001">
    <property type="term" value="P:regulation of DNA damage checkpoint"/>
    <property type="evidence" value="ECO:0007669"/>
    <property type="project" value="TreeGrafter"/>
</dbReference>
<feature type="region of interest" description="Disordered" evidence="5">
    <location>
        <begin position="34"/>
        <end position="99"/>
    </location>
</feature>
<dbReference type="InterPro" id="IPR015943">
    <property type="entry name" value="WD40/YVTN_repeat-like_dom_sf"/>
</dbReference>
<evidence type="ECO:0000256" key="1">
    <source>
        <dbReference type="ARBA" id="ARBA00005434"/>
    </source>
</evidence>
<keyword evidence="6" id="KW-1185">Reference proteome</keyword>
<dbReference type="PROSITE" id="PS50082">
    <property type="entry name" value="WD_REPEATS_2"/>
    <property type="match status" value="1"/>
</dbReference>
<keyword evidence="2 4" id="KW-0853">WD repeat</keyword>
<reference evidence="7" key="2">
    <citation type="submission" date="2025-08" db="UniProtKB">
        <authorList>
            <consortium name="RefSeq"/>
        </authorList>
    </citation>
    <scope>IDENTIFICATION</scope>
    <source>
        <tissue evidence="7">Leaf</tissue>
    </source>
</reference>
<proteinExistence type="inferred from homology"/>
<dbReference type="Proteomes" id="UP000515123">
    <property type="component" value="Unplaced"/>
</dbReference>
<dbReference type="AlphaFoldDB" id="A0A6P5EC64"/>
<comment type="similarity">
    <text evidence="1">Belongs to the WD repeat DDB2/WDR76 family.</text>
</comment>
<dbReference type="SUPFAM" id="SSF50978">
    <property type="entry name" value="WD40 repeat-like"/>
    <property type="match status" value="1"/>
</dbReference>
<feature type="compositionally biased region" description="Low complexity" evidence="5">
    <location>
        <begin position="34"/>
        <end position="44"/>
    </location>
</feature>
<dbReference type="OrthoDB" id="766928at2759"/>
<feature type="compositionally biased region" description="Pro residues" evidence="5">
    <location>
        <begin position="76"/>
        <end position="92"/>
    </location>
</feature>
<dbReference type="GO" id="GO:0003677">
    <property type="term" value="F:DNA binding"/>
    <property type="evidence" value="ECO:0007669"/>
    <property type="project" value="TreeGrafter"/>
</dbReference>